<dbReference type="EMBL" id="GBXM01024473">
    <property type="protein sequence ID" value="JAH84104.1"/>
    <property type="molecule type" value="Transcribed_RNA"/>
</dbReference>
<sequence>MVNVHGCILALTLFPRHLNELLLGFCES</sequence>
<dbReference type="AlphaFoldDB" id="A0A0E9W146"/>
<reference evidence="1" key="1">
    <citation type="submission" date="2014-11" db="EMBL/GenBank/DDBJ databases">
        <authorList>
            <person name="Amaro Gonzalez C."/>
        </authorList>
    </citation>
    <scope>NUCLEOTIDE SEQUENCE</scope>
</reference>
<reference evidence="1" key="2">
    <citation type="journal article" date="2015" name="Fish Shellfish Immunol.">
        <title>Early steps in the European eel (Anguilla anguilla)-Vibrio vulnificus interaction in the gills: Role of the RtxA13 toxin.</title>
        <authorList>
            <person name="Callol A."/>
            <person name="Pajuelo D."/>
            <person name="Ebbesson L."/>
            <person name="Teles M."/>
            <person name="MacKenzie S."/>
            <person name="Amaro C."/>
        </authorList>
    </citation>
    <scope>NUCLEOTIDE SEQUENCE</scope>
</reference>
<protein>
    <submittedName>
        <fullName evidence="1">Uncharacterized protein</fullName>
    </submittedName>
</protein>
<proteinExistence type="predicted"/>
<evidence type="ECO:0000313" key="1">
    <source>
        <dbReference type="EMBL" id="JAH84104.1"/>
    </source>
</evidence>
<accession>A0A0E9W146</accession>
<name>A0A0E9W146_ANGAN</name>
<organism evidence="1">
    <name type="scientific">Anguilla anguilla</name>
    <name type="common">European freshwater eel</name>
    <name type="synonym">Muraena anguilla</name>
    <dbReference type="NCBI Taxonomy" id="7936"/>
    <lineage>
        <taxon>Eukaryota</taxon>
        <taxon>Metazoa</taxon>
        <taxon>Chordata</taxon>
        <taxon>Craniata</taxon>
        <taxon>Vertebrata</taxon>
        <taxon>Euteleostomi</taxon>
        <taxon>Actinopterygii</taxon>
        <taxon>Neopterygii</taxon>
        <taxon>Teleostei</taxon>
        <taxon>Anguilliformes</taxon>
        <taxon>Anguillidae</taxon>
        <taxon>Anguilla</taxon>
    </lineage>
</organism>